<evidence type="ECO:0000256" key="1">
    <source>
        <dbReference type="ARBA" id="ARBA00004340"/>
    </source>
</evidence>
<feature type="domain" description="Crinkler effector protein N-terminal" evidence="4">
    <location>
        <begin position="2"/>
        <end position="113"/>
    </location>
</feature>
<dbReference type="GO" id="GO:0043657">
    <property type="term" value="C:host cell"/>
    <property type="evidence" value="ECO:0007669"/>
    <property type="project" value="UniProtKB-SubCell"/>
</dbReference>
<dbReference type="GO" id="GO:0005576">
    <property type="term" value="C:extracellular region"/>
    <property type="evidence" value="ECO:0007669"/>
    <property type="project" value="UniProtKB-SubCell"/>
</dbReference>
<name>A0A6G0WUM1_9STRA</name>
<comment type="caution">
    <text evidence="5">The sequence shown here is derived from an EMBL/GenBank/DDBJ whole genome shotgun (WGS) entry which is preliminary data.</text>
</comment>
<evidence type="ECO:0000256" key="3">
    <source>
        <dbReference type="ARBA" id="ARBA00022525"/>
    </source>
</evidence>
<comment type="subcellular location">
    <subcellularLocation>
        <location evidence="1">Host cell</location>
    </subcellularLocation>
    <subcellularLocation>
        <location evidence="2">Secreted</location>
    </subcellularLocation>
</comment>
<dbReference type="Proteomes" id="UP000481153">
    <property type="component" value="Unassembled WGS sequence"/>
</dbReference>
<dbReference type="Pfam" id="PF20147">
    <property type="entry name" value="Crinkler"/>
    <property type="match status" value="1"/>
</dbReference>
<accession>A0A6G0WUM1</accession>
<dbReference type="EMBL" id="VJMJ01000147">
    <property type="protein sequence ID" value="KAF0731154.1"/>
    <property type="molecule type" value="Genomic_DNA"/>
</dbReference>
<sequence>MLSLFCVVVGEGTPCLVDIEADKKVGHLQKAIKEEIQYTGSAGSLQLYRALMENGAWLGSKSQIARQLEMGGIPDQVKKLLAQENKLDSASTLDVELKQNPSIDPSQIHILVVVPRADTMIRDTCPHISVIDLLQQNPLPEAMEFMQAMDEPLGFRIPLMGQEEVSLKPDAFIHGQAEYRSVIDTFLYHSTISGSELDVVSIDFNWLALFPVLCNCVLYRDEVHESSPRPGLRPDAVLVKRGILVGKCESKASSKKMDIAAQELTEKMALAAYCTFPRGLTSIPAWTTCPTRFQLHRLSYVFNTKTY</sequence>
<keyword evidence="3" id="KW-0964">Secreted</keyword>
<keyword evidence="6" id="KW-1185">Reference proteome</keyword>
<organism evidence="5 6">
    <name type="scientific">Aphanomyces euteiches</name>
    <dbReference type="NCBI Taxonomy" id="100861"/>
    <lineage>
        <taxon>Eukaryota</taxon>
        <taxon>Sar</taxon>
        <taxon>Stramenopiles</taxon>
        <taxon>Oomycota</taxon>
        <taxon>Saprolegniomycetes</taxon>
        <taxon>Saprolegniales</taxon>
        <taxon>Verrucalvaceae</taxon>
        <taxon>Aphanomyces</taxon>
    </lineage>
</organism>
<evidence type="ECO:0000256" key="2">
    <source>
        <dbReference type="ARBA" id="ARBA00004613"/>
    </source>
</evidence>
<reference evidence="5 6" key="1">
    <citation type="submission" date="2019-07" db="EMBL/GenBank/DDBJ databases">
        <title>Genomics analysis of Aphanomyces spp. identifies a new class of oomycete effector associated with host adaptation.</title>
        <authorList>
            <person name="Gaulin E."/>
        </authorList>
    </citation>
    <scope>NUCLEOTIDE SEQUENCE [LARGE SCALE GENOMIC DNA]</scope>
    <source>
        <strain evidence="5 6">ATCC 201684</strain>
    </source>
</reference>
<proteinExistence type="predicted"/>
<dbReference type="AlphaFoldDB" id="A0A6G0WUM1"/>
<dbReference type="InterPro" id="IPR045379">
    <property type="entry name" value="Crinkler_N"/>
</dbReference>
<protein>
    <recommendedName>
        <fullName evidence="4">Crinkler effector protein N-terminal domain-containing protein</fullName>
    </recommendedName>
</protein>
<evidence type="ECO:0000313" key="5">
    <source>
        <dbReference type="EMBL" id="KAF0731154.1"/>
    </source>
</evidence>
<dbReference type="VEuPathDB" id="FungiDB:AeMF1_016149"/>
<evidence type="ECO:0000313" key="6">
    <source>
        <dbReference type="Proteomes" id="UP000481153"/>
    </source>
</evidence>
<evidence type="ECO:0000259" key="4">
    <source>
        <dbReference type="Pfam" id="PF20147"/>
    </source>
</evidence>
<gene>
    <name evidence="5" type="ORF">Ae201684_011695</name>
</gene>